<dbReference type="InterPro" id="IPR020806">
    <property type="entry name" value="PKS_PP-bd"/>
</dbReference>
<dbReference type="CDD" id="cd05930">
    <property type="entry name" value="A_NRPS"/>
    <property type="match status" value="1"/>
</dbReference>
<dbReference type="Gene3D" id="3.40.50.12780">
    <property type="entry name" value="N-terminal domain of ligase-like"/>
    <property type="match status" value="1"/>
</dbReference>
<accession>A0A7W0CLZ7</accession>
<dbReference type="Pfam" id="PF00550">
    <property type="entry name" value="PP-binding"/>
    <property type="match status" value="1"/>
</dbReference>
<dbReference type="Pfam" id="PF00501">
    <property type="entry name" value="AMP-binding"/>
    <property type="match status" value="2"/>
</dbReference>
<comment type="caution">
    <text evidence="6">The sequence shown here is derived from an EMBL/GenBank/DDBJ whole genome shotgun (WGS) entry which is preliminary data.</text>
</comment>
<dbReference type="EMBL" id="JACDUR010000005">
    <property type="protein sequence ID" value="MBA2893598.1"/>
    <property type="molecule type" value="Genomic_DNA"/>
</dbReference>
<dbReference type="Pfam" id="PF13193">
    <property type="entry name" value="AMP-binding_C"/>
    <property type="match status" value="1"/>
</dbReference>
<dbReference type="InterPro" id="IPR036736">
    <property type="entry name" value="ACP-like_sf"/>
</dbReference>
<dbReference type="Proteomes" id="UP000530928">
    <property type="component" value="Unassembled WGS sequence"/>
</dbReference>
<keyword evidence="2" id="KW-0596">Phosphopantetheine</keyword>
<dbReference type="Gene3D" id="1.10.1200.10">
    <property type="entry name" value="ACP-like"/>
    <property type="match status" value="1"/>
</dbReference>
<keyword evidence="3" id="KW-0597">Phosphoprotein</keyword>
<proteinExistence type="predicted"/>
<dbReference type="SUPFAM" id="SSF51735">
    <property type="entry name" value="NAD(P)-binding Rossmann-fold domains"/>
    <property type="match status" value="1"/>
</dbReference>
<evidence type="ECO:0000259" key="5">
    <source>
        <dbReference type="PROSITE" id="PS50075"/>
    </source>
</evidence>
<sequence>MSESPLTPAQEGIWTGQALDPLSPIYNAGEYVEIVGPLDVERFSAALRTVVDAADALHARFGAGAQVFRREPWSLHVAAPAGLDEALGWMRASLERPVDLAAGPLFTQALFVLGERHHVWYQQIHHIAADGYAFSLLARRVAAVYNGAPAELAPFVPAASTGAERDRSFWLGHLDGAPEPVSLAAPAPLGGVVRSTAALPYRGPDLAERVIAATASHLAAWTGADEVVLGLPVMGRLGTDLLRVPCMAMNIVPLRLRVPYGGAFDALCGQVAGVVRDSRPHHGYRYEWLRRDLRLVGGERRLFGPVVNLLPFRRPLAFGEATGTVRTLSAGPVEDLSVTVSDRVVLEANAAAYSADEVEGHLQSWLEHFGGLLSGRPVRHGSPLDGGPLPAPAVPVACLLRARAAERPFEGAVELGGRRMTYRELMKAAQAFGEHAFGTQAGRAGLAGVMLPRGVEAIVAIVGCALAGVAYLPLDPTWPKARLDAVLADARPDVLVTPSGVRRLSTGSPSGLAYVMYTSGSTGRPKGVAVGNEALAQFVAGASARYGITGEDRVLQFAPLHFDASVEEIFLTLCAGGCLVLRTDDMIASVPRLLQACADLGITVLDLPTAYWHEVAHALAAGLCSLPSGLRTVIIGGEAAQPARVADWHAAVGAGVRLINTYGPTEATVVATAADLEPGDAEAPIGRPLPGVRLAVSRGELVIKGDGVARGYVGGAGFDRVYRTGDRVRVRRDGQLVHLGRVDDQFKISGHRVDPGEVEAALLAHPSVREAAVVGRVGSGGVRHLAAFVVGEAADLREHLRGVLPAALIPGHIAYVGRLPRTGSGKIDRAALRDSLTAAPASVGGSAVSPAVSPAGAPAGAPASSLAVSPVFAAVLDVWREVLGIPEISPDADFFLLGGTSLQTIQVVNRLSVLLGRQIPGTLVFRHPTPTTLAAALQGDAAADAPWERDARLPDDVRPRRTPHAGAVLLTGATGFVGRHLLAELLAATDARVVCPVRDPSRLPGHPRVLAVPTDLTTPGWTAGLPRVDAVYHNAAVVNVTRGYASLSPVNVGATIDVLRLGVPVHHVSTLAVAPPGRPIPEDFVPAHDGLRDGYQRSKWAAEELVRQALDRGLPAAVYRLGRVVGEPNPQDLFWRILRACEQTGARPELDVVEPWTPVGYAAQAIVGLSATGATGVFNLAPRPPVRLGEVLAELLGVPRIPLPAWVERIRALDPALALFFDLAAGAPEALGEVRCERASAFECPPIIYKEVLC</sequence>
<dbReference type="PROSITE" id="PS50075">
    <property type="entry name" value="CARRIER"/>
    <property type="match status" value="1"/>
</dbReference>
<dbReference type="GO" id="GO:0008610">
    <property type="term" value="P:lipid biosynthetic process"/>
    <property type="evidence" value="ECO:0007669"/>
    <property type="project" value="UniProtKB-ARBA"/>
</dbReference>
<dbReference type="InterPro" id="IPR000873">
    <property type="entry name" value="AMP-dep_synth/lig_dom"/>
</dbReference>
<dbReference type="Pfam" id="PF07993">
    <property type="entry name" value="NAD_binding_4"/>
    <property type="match status" value="2"/>
</dbReference>
<dbReference type="InterPro" id="IPR042099">
    <property type="entry name" value="ANL_N_sf"/>
</dbReference>
<dbReference type="InterPro" id="IPR023213">
    <property type="entry name" value="CAT-like_dom_sf"/>
</dbReference>
<evidence type="ECO:0000256" key="3">
    <source>
        <dbReference type="ARBA" id="ARBA00022553"/>
    </source>
</evidence>
<evidence type="ECO:0000256" key="2">
    <source>
        <dbReference type="ARBA" id="ARBA00022450"/>
    </source>
</evidence>
<dbReference type="Gene3D" id="3.30.559.10">
    <property type="entry name" value="Chloramphenicol acetyltransferase-like domain"/>
    <property type="match status" value="1"/>
</dbReference>
<dbReference type="InterPro" id="IPR025110">
    <property type="entry name" value="AMP-bd_C"/>
</dbReference>
<protein>
    <submittedName>
        <fullName evidence="6">Nonribosomal peptide synthetase MxcG</fullName>
    </submittedName>
</protein>
<keyword evidence="7" id="KW-1185">Reference proteome</keyword>
<dbReference type="GO" id="GO:0005829">
    <property type="term" value="C:cytosol"/>
    <property type="evidence" value="ECO:0007669"/>
    <property type="project" value="TreeGrafter"/>
</dbReference>
<dbReference type="InterPro" id="IPR045851">
    <property type="entry name" value="AMP-bd_C_sf"/>
</dbReference>
<dbReference type="SUPFAM" id="SSF47336">
    <property type="entry name" value="ACP-like"/>
    <property type="match status" value="1"/>
</dbReference>
<dbReference type="PANTHER" id="PTHR45527:SF1">
    <property type="entry name" value="FATTY ACID SYNTHASE"/>
    <property type="match status" value="1"/>
</dbReference>
<dbReference type="SMART" id="SM00823">
    <property type="entry name" value="PKS_PP"/>
    <property type="match status" value="1"/>
</dbReference>
<dbReference type="GO" id="GO:0043041">
    <property type="term" value="P:amino acid activation for nonribosomal peptide biosynthetic process"/>
    <property type="evidence" value="ECO:0007669"/>
    <property type="project" value="TreeGrafter"/>
</dbReference>
<evidence type="ECO:0000313" key="6">
    <source>
        <dbReference type="EMBL" id="MBA2893598.1"/>
    </source>
</evidence>
<organism evidence="6 7">
    <name type="scientific">Nonomuraea soli</name>
    <dbReference type="NCBI Taxonomy" id="1032476"/>
    <lineage>
        <taxon>Bacteria</taxon>
        <taxon>Bacillati</taxon>
        <taxon>Actinomycetota</taxon>
        <taxon>Actinomycetes</taxon>
        <taxon>Streptosporangiales</taxon>
        <taxon>Streptosporangiaceae</taxon>
        <taxon>Nonomuraea</taxon>
    </lineage>
</organism>
<gene>
    <name evidence="6" type="ORF">HNR30_004959</name>
</gene>
<dbReference type="InterPro" id="IPR013120">
    <property type="entry name" value="FAR_NAD-bd"/>
</dbReference>
<dbReference type="GO" id="GO:0009239">
    <property type="term" value="P:enterobactin biosynthetic process"/>
    <property type="evidence" value="ECO:0007669"/>
    <property type="project" value="TreeGrafter"/>
</dbReference>
<feature type="domain" description="Carrier" evidence="5">
    <location>
        <begin position="866"/>
        <end position="941"/>
    </location>
</feature>
<dbReference type="GO" id="GO:0047527">
    <property type="term" value="F:2,3-dihydroxybenzoate-serine ligase activity"/>
    <property type="evidence" value="ECO:0007669"/>
    <property type="project" value="TreeGrafter"/>
</dbReference>
<reference evidence="6 7" key="1">
    <citation type="submission" date="2020-07" db="EMBL/GenBank/DDBJ databases">
        <title>Genomic Encyclopedia of Type Strains, Phase IV (KMG-IV): sequencing the most valuable type-strain genomes for metagenomic binning, comparative biology and taxonomic classification.</title>
        <authorList>
            <person name="Goeker M."/>
        </authorList>
    </citation>
    <scope>NUCLEOTIDE SEQUENCE [LARGE SCALE GENOMIC DNA]</scope>
    <source>
        <strain evidence="6 7">DSM 45533</strain>
    </source>
</reference>
<evidence type="ECO:0000256" key="4">
    <source>
        <dbReference type="ARBA" id="ARBA00022598"/>
    </source>
</evidence>
<dbReference type="Gene3D" id="3.30.300.30">
    <property type="match status" value="1"/>
</dbReference>
<evidence type="ECO:0000313" key="7">
    <source>
        <dbReference type="Proteomes" id="UP000530928"/>
    </source>
</evidence>
<comment type="cofactor">
    <cofactor evidence="1">
        <name>pantetheine 4'-phosphate</name>
        <dbReference type="ChEBI" id="CHEBI:47942"/>
    </cofactor>
</comment>
<dbReference type="GO" id="GO:0031177">
    <property type="term" value="F:phosphopantetheine binding"/>
    <property type="evidence" value="ECO:0007669"/>
    <property type="project" value="InterPro"/>
</dbReference>
<dbReference type="InterPro" id="IPR036291">
    <property type="entry name" value="NAD(P)-bd_dom_sf"/>
</dbReference>
<dbReference type="GO" id="GO:0009366">
    <property type="term" value="C:enterobactin synthetase complex"/>
    <property type="evidence" value="ECO:0007669"/>
    <property type="project" value="TreeGrafter"/>
</dbReference>
<evidence type="ECO:0000256" key="1">
    <source>
        <dbReference type="ARBA" id="ARBA00001957"/>
    </source>
</evidence>
<keyword evidence="4" id="KW-0436">Ligase</keyword>
<dbReference type="PROSITE" id="PS00455">
    <property type="entry name" value="AMP_BINDING"/>
    <property type="match status" value="1"/>
</dbReference>
<dbReference type="SUPFAM" id="SSF56801">
    <property type="entry name" value="Acetyl-CoA synthetase-like"/>
    <property type="match status" value="1"/>
</dbReference>
<dbReference type="InterPro" id="IPR009081">
    <property type="entry name" value="PP-bd_ACP"/>
</dbReference>
<dbReference type="Gene3D" id="3.40.50.720">
    <property type="entry name" value="NAD(P)-binding Rossmann-like Domain"/>
    <property type="match status" value="1"/>
</dbReference>
<dbReference type="RefSeq" id="WP_181612395.1">
    <property type="nucleotide sequence ID" value="NZ_BAABAM010000005.1"/>
</dbReference>
<dbReference type="AlphaFoldDB" id="A0A7W0CLZ7"/>
<dbReference type="PANTHER" id="PTHR45527">
    <property type="entry name" value="NONRIBOSOMAL PEPTIDE SYNTHETASE"/>
    <property type="match status" value="1"/>
</dbReference>
<name>A0A7W0CLZ7_9ACTN</name>
<dbReference type="SUPFAM" id="SSF52777">
    <property type="entry name" value="CoA-dependent acyltransferases"/>
    <property type="match status" value="2"/>
</dbReference>
<dbReference type="InterPro" id="IPR020845">
    <property type="entry name" value="AMP-binding_CS"/>
</dbReference>
<dbReference type="Gene3D" id="3.30.559.30">
    <property type="entry name" value="Nonribosomal peptide synthetase, condensation domain"/>
    <property type="match status" value="1"/>
</dbReference>
<dbReference type="InterPro" id="IPR001242">
    <property type="entry name" value="Condensation_dom"/>
</dbReference>
<dbReference type="Pfam" id="PF00668">
    <property type="entry name" value="Condensation"/>
    <property type="match status" value="2"/>
</dbReference>